<evidence type="ECO:0000313" key="2">
    <source>
        <dbReference type="Proteomes" id="UP000789405"/>
    </source>
</evidence>
<sequence>NFQKCSSQLDSLAVTIQPDPLTVMNQSNSSAAGYFNISGSLSETVIDNNTLLVIGFGKDTGESLLATPYAVLACHENIKPPCPIDSRVNFNMEQVPVPILTDLVSIRTYAIIMSIGKIVNETLDVHACSYANYTQIDF</sequence>
<dbReference type="EMBL" id="CAJVPY010018626">
    <property type="protein sequence ID" value="CAG8767860.1"/>
    <property type="molecule type" value="Genomic_DNA"/>
</dbReference>
<reference evidence="1" key="1">
    <citation type="submission" date="2021-06" db="EMBL/GenBank/DDBJ databases">
        <authorList>
            <person name="Kallberg Y."/>
            <person name="Tangrot J."/>
            <person name="Rosling A."/>
        </authorList>
    </citation>
    <scope>NUCLEOTIDE SEQUENCE</scope>
    <source>
        <strain evidence="1">MA453B</strain>
    </source>
</reference>
<dbReference type="OrthoDB" id="2308044at2759"/>
<keyword evidence="2" id="KW-1185">Reference proteome</keyword>
<dbReference type="AlphaFoldDB" id="A0A9N9J6T9"/>
<evidence type="ECO:0000313" key="1">
    <source>
        <dbReference type="EMBL" id="CAG8767860.1"/>
    </source>
</evidence>
<dbReference type="Proteomes" id="UP000789405">
    <property type="component" value="Unassembled WGS sequence"/>
</dbReference>
<protein>
    <submittedName>
        <fullName evidence="1">17698_t:CDS:1</fullName>
    </submittedName>
</protein>
<organism evidence="1 2">
    <name type="scientific">Dentiscutata erythropus</name>
    <dbReference type="NCBI Taxonomy" id="1348616"/>
    <lineage>
        <taxon>Eukaryota</taxon>
        <taxon>Fungi</taxon>
        <taxon>Fungi incertae sedis</taxon>
        <taxon>Mucoromycota</taxon>
        <taxon>Glomeromycotina</taxon>
        <taxon>Glomeromycetes</taxon>
        <taxon>Diversisporales</taxon>
        <taxon>Gigasporaceae</taxon>
        <taxon>Dentiscutata</taxon>
    </lineage>
</organism>
<feature type="non-terminal residue" evidence="1">
    <location>
        <position position="1"/>
    </location>
</feature>
<accession>A0A9N9J6T9</accession>
<name>A0A9N9J6T9_9GLOM</name>
<gene>
    <name evidence="1" type="ORF">DERYTH_LOCUS18405</name>
</gene>
<proteinExistence type="predicted"/>
<comment type="caution">
    <text evidence="1">The sequence shown here is derived from an EMBL/GenBank/DDBJ whole genome shotgun (WGS) entry which is preliminary data.</text>
</comment>